<evidence type="ECO:0000313" key="1">
    <source>
        <dbReference type="EMBL" id="KAF0037987.1"/>
    </source>
</evidence>
<proteinExistence type="predicted"/>
<evidence type="ECO:0000313" key="2">
    <source>
        <dbReference type="Proteomes" id="UP000438429"/>
    </source>
</evidence>
<reference evidence="1 2" key="1">
    <citation type="submission" date="2019-06" db="EMBL/GenBank/DDBJ databases">
        <title>Draft genomes of female and male turbot (Scophthalmus maximus).</title>
        <authorList>
            <person name="Xu H."/>
            <person name="Xu X.-W."/>
            <person name="Shao C."/>
            <person name="Chen S."/>
        </authorList>
    </citation>
    <scope>NUCLEOTIDE SEQUENCE [LARGE SCALE GENOMIC DNA]</scope>
    <source>
        <strain evidence="1">Ysfricsl-2016a</strain>
        <tissue evidence="1">Blood</tissue>
    </source>
</reference>
<accession>A0A6A4SWR7</accession>
<dbReference type="Proteomes" id="UP000438429">
    <property type="component" value="Unassembled WGS sequence"/>
</dbReference>
<dbReference type="EMBL" id="VEVO01000009">
    <property type="protein sequence ID" value="KAF0037987.1"/>
    <property type="molecule type" value="Genomic_DNA"/>
</dbReference>
<name>A0A6A4SWR7_SCOMX</name>
<protein>
    <submittedName>
        <fullName evidence="1">Uncharacterized protein</fullName>
    </submittedName>
</protein>
<sequence>MRPFADTLSGREEEQILPPSLISGEKTTVHNSAQTSDNQVYIHGYGVISECLCGGDLFSPHQLQGEKSQPSPVEPGFNLFILLPPRPNSRWVEESGRMNECIHHKWDECQQMEHQLRASPYLPTCPTSVGSS</sequence>
<organism evidence="1 2">
    <name type="scientific">Scophthalmus maximus</name>
    <name type="common">Turbot</name>
    <name type="synonym">Psetta maxima</name>
    <dbReference type="NCBI Taxonomy" id="52904"/>
    <lineage>
        <taxon>Eukaryota</taxon>
        <taxon>Metazoa</taxon>
        <taxon>Chordata</taxon>
        <taxon>Craniata</taxon>
        <taxon>Vertebrata</taxon>
        <taxon>Euteleostomi</taxon>
        <taxon>Actinopterygii</taxon>
        <taxon>Neopterygii</taxon>
        <taxon>Teleostei</taxon>
        <taxon>Neoteleostei</taxon>
        <taxon>Acanthomorphata</taxon>
        <taxon>Carangaria</taxon>
        <taxon>Pleuronectiformes</taxon>
        <taxon>Pleuronectoidei</taxon>
        <taxon>Scophthalmidae</taxon>
        <taxon>Scophthalmus</taxon>
    </lineage>
</organism>
<comment type="caution">
    <text evidence="1">The sequence shown here is derived from an EMBL/GenBank/DDBJ whole genome shotgun (WGS) entry which is preliminary data.</text>
</comment>
<dbReference type="AlphaFoldDB" id="A0A6A4SWR7"/>
<gene>
    <name evidence="1" type="ORF">F2P81_010861</name>
</gene>